<gene>
    <name evidence="8 10" type="primary">proB</name>
    <name evidence="10" type="ORF">SMSP2_00213</name>
</gene>
<dbReference type="InterPro" id="IPR011529">
    <property type="entry name" value="Glu_5kinase"/>
</dbReference>
<dbReference type="CDD" id="cd21157">
    <property type="entry name" value="PUA_G5K"/>
    <property type="match status" value="1"/>
</dbReference>
<dbReference type="OrthoDB" id="9804434at2"/>
<feature type="domain" description="PUA" evidence="9">
    <location>
        <begin position="279"/>
        <end position="356"/>
    </location>
</feature>
<dbReference type="InterPro" id="IPR005715">
    <property type="entry name" value="Glu_5kinase/COase_Synthase"/>
</dbReference>
<dbReference type="Gene3D" id="3.40.1160.10">
    <property type="entry name" value="Acetylglutamate kinase-like"/>
    <property type="match status" value="1"/>
</dbReference>
<dbReference type="PROSITE" id="PS50890">
    <property type="entry name" value="PUA"/>
    <property type="match status" value="1"/>
</dbReference>
<evidence type="ECO:0000313" key="10">
    <source>
        <dbReference type="EMBL" id="AQQ69879.1"/>
    </source>
</evidence>
<keyword evidence="11" id="KW-1185">Reference proteome</keyword>
<comment type="pathway">
    <text evidence="8">Amino-acid biosynthesis; L-proline biosynthesis; L-glutamate 5-semialdehyde from L-glutamate: step 1/2.</text>
</comment>
<dbReference type="Gene3D" id="2.30.130.10">
    <property type="entry name" value="PUA domain"/>
    <property type="match status" value="1"/>
</dbReference>
<dbReference type="InterPro" id="IPR019797">
    <property type="entry name" value="Glutamate_5-kinase_CS"/>
</dbReference>
<dbReference type="GO" id="GO:0005829">
    <property type="term" value="C:cytosol"/>
    <property type="evidence" value="ECO:0007669"/>
    <property type="project" value="TreeGrafter"/>
</dbReference>
<dbReference type="SUPFAM" id="SSF88697">
    <property type="entry name" value="PUA domain-like"/>
    <property type="match status" value="1"/>
</dbReference>
<feature type="binding site" evidence="8">
    <location>
        <begin position="215"/>
        <end position="221"/>
    </location>
    <ligand>
        <name>ATP</name>
        <dbReference type="ChEBI" id="CHEBI:30616"/>
    </ligand>
</feature>
<dbReference type="SMART" id="SM00359">
    <property type="entry name" value="PUA"/>
    <property type="match status" value="1"/>
</dbReference>
<dbReference type="Pfam" id="PF00696">
    <property type="entry name" value="AA_kinase"/>
    <property type="match status" value="1"/>
</dbReference>
<evidence type="ECO:0000313" key="11">
    <source>
        <dbReference type="Proteomes" id="UP000188181"/>
    </source>
</evidence>
<keyword evidence="5 8" id="KW-0547">Nucleotide-binding</keyword>
<dbReference type="FunFam" id="3.40.1160.10:FF:000018">
    <property type="entry name" value="Glutamate 5-kinase"/>
    <property type="match status" value="1"/>
</dbReference>
<dbReference type="AlphaFoldDB" id="A0A1Q2MB37"/>
<name>A0A1Q2MB37_9BACT</name>
<evidence type="ECO:0000256" key="8">
    <source>
        <dbReference type="HAMAP-Rule" id="MF_00456"/>
    </source>
</evidence>
<keyword evidence="1 8" id="KW-0963">Cytoplasm</keyword>
<comment type="subcellular location">
    <subcellularLocation>
        <location evidence="8">Cytoplasm</location>
    </subcellularLocation>
</comment>
<dbReference type="InterPro" id="IPR015947">
    <property type="entry name" value="PUA-like_sf"/>
</dbReference>
<proteinExistence type="inferred from homology"/>
<dbReference type="GO" id="GO:0004349">
    <property type="term" value="F:glutamate 5-kinase activity"/>
    <property type="evidence" value="ECO:0007669"/>
    <property type="project" value="UniProtKB-UniRule"/>
</dbReference>
<dbReference type="InterPro" id="IPR002478">
    <property type="entry name" value="PUA"/>
</dbReference>
<dbReference type="InterPro" id="IPR036974">
    <property type="entry name" value="PUA_sf"/>
</dbReference>
<keyword evidence="4 8" id="KW-0808">Transferase</keyword>
<sequence length="366" mass="39440">MRNFSKSRRIVIKVGTNTLSKDNAIDSEYVLLLARQIKALLDDKRQVLLVSSGAIGMGAGRLGYVGRVTGTKRRQAFAAVGQPLLMHEYEKAFSAYNVNIAQVLVTTDVLNNRSSYLNLRNAIDTLLELDVVPVINENDCVSTDEIGKVFGDNDTLSARVAAKIGADLLIILSDIDAFYDKDPKEHKDAAALELVTEITDDIVKAAGKNGSMHSTGGMATKIKAARIASDAGCRIVLAHGRLENVINRIVRGEVIGTLFLPKRKLSSRLRWILNTDPAGVIELDEGAVKAISNNKSLLPSGIKAVKGLFDAGSVVMLSDCAKAVTALSSDELKRLAGCHSSEIRDILGDHRKSVVAVPEDIVLLEI</sequence>
<keyword evidence="7 8" id="KW-0067">ATP-binding</keyword>
<dbReference type="UniPathway" id="UPA00098">
    <property type="reaction ID" value="UER00359"/>
</dbReference>
<evidence type="ECO:0000256" key="7">
    <source>
        <dbReference type="ARBA" id="ARBA00022840"/>
    </source>
</evidence>
<dbReference type="CDD" id="cd04242">
    <property type="entry name" value="AAK_G5K_ProB"/>
    <property type="match status" value="1"/>
</dbReference>
<dbReference type="RefSeq" id="WP_146682182.1">
    <property type="nucleotide sequence ID" value="NZ_CP019646.1"/>
</dbReference>
<evidence type="ECO:0000256" key="1">
    <source>
        <dbReference type="ARBA" id="ARBA00022490"/>
    </source>
</evidence>
<evidence type="ECO:0000256" key="6">
    <source>
        <dbReference type="ARBA" id="ARBA00022777"/>
    </source>
</evidence>
<dbReference type="PROSITE" id="PS00902">
    <property type="entry name" value="GLUTAMATE_5_KINASE"/>
    <property type="match status" value="1"/>
</dbReference>
<comment type="similarity">
    <text evidence="8">Belongs to the glutamate 5-kinase family.</text>
</comment>
<feature type="binding site" evidence="8">
    <location>
        <position position="13"/>
    </location>
    <ligand>
        <name>ATP</name>
        <dbReference type="ChEBI" id="CHEBI:30616"/>
    </ligand>
</feature>
<dbReference type="HAMAP" id="MF_00456">
    <property type="entry name" value="ProB"/>
    <property type="match status" value="1"/>
</dbReference>
<dbReference type="PRINTS" id="PR00474">
    <property type="entry name" value="GLU5KINASE"/>
</dbReference>
<dbReference type="STRING" id="1851148.SMSP2_00213"/>
<dbReference type="KEGG" id="pbas:SMSP2_00213"/>
<dbReference type="InterPro" id="IPR001048">
    <property type="entry name" value="Asp/Glu/Uridylate_kinase"/>
</dbReference>
<comment type="function">
    <text evidence="8">Catalyzes the transfer of a phosphate group to glutamate to form L-glutamate 5-phosphate.</text>
</comment>
<evidence type="ECO:0000256" key="5">
    <source>
        <dbReference type="ARBA" id="ARBA00022741"/>
    </source>
</evidence>
<evidence type="ECO:0000256" key="2">
    <source>
        <dbReference type="ARBA" id="ARBA00022605"/>
    </source>
</evidence>
<feature type="binding site" evidence="8">
    <location>
        <position position="153"/>
    </location>
    <ligand>
        <name>substrate</name>
    </ligand>
</feature>
<dbReference type="GO" id="GO:0055129">
    <property type="term" value="P:L-proline biosynthetic process"/>
    <property type="evidence" value="ECO:0007669"/>
    <property type="project" value="UniProtKB-UniRule"/>
</dbReference>
<dbReference type="Pfam" id="PF01472">
    <property type="entry name" value="PUA"/>
    <property type="match status" value="1"/>
</dbReference>
<evidence type="ECO:0000256" key="4">
    <source>
        <dbReference type="ARBA" id="ARBA00022679"/>
    </source>
</evidence>
<dbReference type="EMBL" id="CP019646">
    <property type="protein sequence ID" value="AQQ69879.1"/>
    <property type="molecule type" value="Genomic_DNA"/>
</dbReference>
<dbReference type="PIRSF" id="PIRSF000729">
    <property type="entry name" value="GK"/>
    <property type="match status" value="1"/>
</dbReference>
<dbReference type="EC" id="2.7.2.11" evidence="8"/>
<dbReference type="GO" id="GO:0005524">
    <property type="term" value="F:ATP binding"/>
    <property type="evidence" value="ECO:0007669"/>
    <property type="project" value="UniProtKB-KW"/>
</dbReference>
<dbReference type="InterPro" id="IPR041739">
    <property type="entry name" value="G5K_ProB"/>
</dbReference>
<dbReference type="PANTHER" id="PTHR43654:SF3">
    <property type="entry name" value="GLUTAMATE 5-KINASE"/>
    <property type="match status" value="1"/>
</dbReference>
<dbReference type="InterPro" id="IPR036393">
    <property type="entry name" value="AceGlu_kinase-like_sf"/>
</dbReference>
<protein>
    <recommendedName>
        <fullName evidence="8">Glutamate 5-kinase</fullName>
        <ecNumber evidence="8">2.7.2.11</ecNumber>
    </recommendedName>
    <alternativeName>
        <fullName evidence="8">Gamma-glutamyl kinase</fullName>
        <shortName evidence="8">GK</shortName>
    </alternativeName>
</protein>
<keyword evidence="6 8" id="KW-0418">Kinase</keyword>
<evidence type="ECO:0000259" key="9">
    <source>
        <dbReference type="SMART" id="SM00359"/>
    </source>
</evidence>
<feature type="binding site" evidence="8">
    <location>
        <position position="52"/>
    </location>
    <ligand>
        <name>substrate</name>
    </ligand>
</feature>
<keyword evidence="2 8" id="KW-0028">Amino-acid biosynthesis</keyword>
<organism evidence="10 11">
    <name type="scientific">Limihaloglobus sulfuriphilus</name>
    <dbReference type="NCBI Taxonomy" id="1851148"/>
    <lineage>
        <taxon>Bacteria</taxon>
        <taxon>Pseudomonadati</taxon>
        <taxon>Planctomycetota</taxon>
        <taxon>Phycisphaerae</taxon>
        <taxon>Sedimentisphaerales</taxon>
        <taxon>Sedimentisphaeraceae</taxon>
        <taxon>Limihaloglobus</taxon>
    </lineage>
</organism>
<dbReference type="NCBIfam" id="TIGR01027">
    <property type="entry name" value="proB"/>
    <property type="match status" value="1"/>
</dbReference>
<dbReference type="Proteomes" id="UP000188181">
    <property type="component" value="Chromosome"/>
</dbReference>
<comment type="catalytic activity">
    <reaction evidence="8">
        <text>L-glutamate + ATP = L-glutamyl 5-phosphate + ADP</text>
        <dbReference type="Rhea" id="RHEA:14877"/>
        <dbReference type="ChEBI" id="CHEBI:29985"/>
        <dbReference type="ChEBI" id="CHEBI:30616"/>
        <dbReference type="ChEBI" id="CHEBI:58274"/>
        <dbReference type="ChEBI" id="CHEBI:456216"/>
        <dbReference type="EC" id="2.7.2.11"/>
    </reaction>
</comment>
<reference evidence="11" key="1">
    <citation type="submission" date="2017-02" db="EMBL/GenBank/DDBJ databases">
        <title>Comparative genomics and description of representatives of a novel lineage of planctomycetes thriving in anoxic sediments.</title>
        <authorList>
            <person name="Spring S."/>
            <person name="Bunk B."/>
            <person name="Sproer C."/>
        </authorList>
    </citation>
    <scope>NUCLEOTIDE SEQUENCE [LARGE SCALE GENOMIC DNA]</scope>
    <source>
        <strain evidence="11">SM-Chi-D1</strain>
    </source>
</reference>
<accession>A0A1Q2MB37</accession>
<dbReference type="GO" id="GO:0003723">
    <property type="term" value="F:RNA binding"/>
    <property type="evidence" value="ECO:0007669"/>
    <property type="project" value="InterPro"/>
</dbReference>
<dbReference type="SUPFAM" id="SSF53633">
    <property type="entry name" value="Carbamate kinase-like"/>
    <property type="match status" value="1"/>
</dbReference>
<dbReference type="InterPro" id="IPR001057">
    <property type="entry name" value="Glu/AcGlu_kinase"/>
</dbReference>
<feature type="binding site" evidence="8">
    <location>
        <position position="139"/>
    </location>
    <ligand>
        <name>substrate</name>
    </ligand>
</feature>
<dbReference type="PANTHER" id="PTHR43654">
    <property type="entry name" value="GLUTAMATE 5-KINASE"/>
    <property type="match status" value="1"/>
</dbReference>
<feature type="binding site" evidence="8">
    <location>
        <begin position="173"/>
        <end position="174"/>
    </location>
    <ligand>
        <name>ATP</name>
        <dbReference type="ChEBI" id="CHEBI:30616"/>
    </ligand>
</feature>
<evidence type="ECO:0000256" key="3">
    <source>
        <dbReference type="ARBA" id="ARBA00022650"/>
    </source>
</evidence>
<keyword evidence="3 8" id="KW-0641">Proline biosynthesis</keyword>